<dbReference type="PRINTS" id="PR00081">
    <property type="entry name" value="GDHRDH"/>
</dbReference>
<dbReference type="PANTHER" id="PTHR43477:SF1">
    <property type="entry name" value="DIHYDROANTICAPSIN 7-DEHYDROGENASE"/>
    <property type="match status" value="1"/>
</dbReference>
<dbReference type="PANTHER" id="PTHR43477">
    <property type="entry name" value="DIHYDROANTICAPSIN 7-DEHYDROGENASE"/>
    <property type="match status" value="1"/>
</dbReference>
<comment type="caution">
    <text evidence="3">The sequence shown here is derived from an EMBL/GenBank/DDBJ whole genome shotgun (WGS) entry which is preliminary data.</text>
</comment>
<keyword evidence="2" id="KW-0560">Oxidoreductase</keyword>
<dbReference type="Pfam" id="PF13561">
    <property type="entry name" value="adh_short_C2"/>
    <property type="match status" value="1"/>
</dbReference>
<dbReference type="Gene3D" id="3.40.50.720">
    <property type="entry name" value="NAD(P)-binding Rossmann-like Domain"/>
    <property type="match status" value="1"/>
</dbReference>
<evidence type="ECO:0000313" key="4">
    <source>
        <dbReference type="Proteomes" id="UP001629214"/>
    </source>
</evidence>
<organism evidence="3 4">
    <name type="scientific">Herbaspirillum rhizosphaerae</name>
    <dbReference type="NCBI Taxonomy" id="346179"/>
    <lineage>
        <taxon>Bacteria</taxon>
        <taxon>Pseudomonadati</taxon>
        <taxon>Pseudomonadota</taxon>
        <taxon>Betaproteobacteria</taxon>
        <taxon>Burkholderiales</taxon>
        <taxon>Oxalobacteraceae</taxon>
        <taxon>Herbaspirillum</taxon>
    </lineage>
</organism>
<evidence type="ECO:0000313" key="3">
    <source>
        <dbReference type="EMBL" id="MFL9878599.1"/>
    </source>
</evidence>
<dbReference type="SUPFAM" id="SSF51735">
    <property type="entry name" value="NAD(P)-binding Rossmann-fold domains"/>
    <property type="match status" value="1"/>
</dbReference>
<dbReference type="InterPro" id="IPR036291">
    <property type="entry name" value="NAD(P)-bd_dom_sf"/>
</dbReference>
<dbReference type="InterPro" id="IPR051122">
    <property type="entry name" value="SDR_DHRS6-like"/>
</dbReference>
<dbReference type="Proteomes" id="UP001629214">
    <property type="component" value="Unassembled WGS sequence"/>
</dbReference>
<sequence length="242" mass="24818">MSDTSLKNQQVVVIGGTSGIGREVAKEAAQRGATVTVIGRSAKADDNLRGVVAITAITAIAADVTDNAALNQAFAAIGRIDHLVLTAGARVGSPKLTDLKRDELELAFNVKLFGSLFAIQAALPYLTPKASVTLTSGLLSRKFGPGGLLKSTLNAAVEATAKTLAKELAPRRVNVVSPGVIDTELWGEAGAESRVAAMARIGQGLPVGRVGTPQDVAQAYLLAMENGFVSGAVFDIEGGGLL</sequence>
<comment type="similarity">
    <text evidence="1">Belongs to the short-chain dehydrogenases/reductases (SDR) family.</text>
</comment>
<proteinExistence type="inferred from homology"/>
<reference evidence="3 4" key="1">
    <citation type="journal article" date="2024" name="Chem. Sci.">
        <title>Discovery of megapolipeptins by genome mining of a Burkholderiales bacteria collection.</title>
        <authorList>
            <person name="Paulo B.S."/>
            <person name="Recchia M.J.J."/>
            <person name="Lee S."/>
            <person name="Fergusson C.H."/>
            <person name="Romanowski S.B."/>
            <person name="Hernandez A."/>
            <person name="Krull N."/>
            <person name="Liu D.Y."/>
            <person name="Cavanagh H."/>
            <person name="Bos A."/>
            <person name="Gray C.A."/>
            <person name="Murphy B.T."/>
            <person name="Linington R.G."/>
            <person name="Eustaquio A.S."/>
        </authorList>
    </citation>
    <scope>NUCLEOTIDE SEQUENCE [LARGE SCALE GENOMIC DNA]</scope>
    <source>
        <strain evidence="3 4">RL21-008-BIB-B</strain>
    </source>
</reference>
<accession>A0ABW8Z6C4</accession>
<dbReference type="RefSeq" id="WP_408167594.1">
    <property type="nucleotide sequence ID" value="NZ_JAQQFR010000005.1"/>
</dbReference>
<keyword evidence="4" id="KW-1185">Reference proteome</keyword>
<protein>
    <submittedName>
        <fullName evidence="3">SDR family oxidoreductase</fullName>
    </submittedName>
</protein>
<gene>
    <name evidence="3" type="ORF">PQR63_09410</name>
</gene>
<dbReference type="InterPro" id="IPR002347">
    <property type="entry name" value="SDR_fam"/>
</dbReference>
<evidence type="ECO:0000256" key="1">
    <source>
        <dbReference type="ARBA" id="ARBA00006484"/>
    </source>
</evidence>
<name>A0ABW8Z6C4_9BURK</name>
<evidence type="ECO:0000256" key="2">
    <source>
        <dbReference type="ARBA" id="ARBA00023002"/>
    </source>
</evidence>
<dbReference type="EMBL" id="JAQQFR010000005">
    <property type="protein sequence ID" value="MFL9878599.1"/>
    <property type="molecule type" value="Genomic_DNA"/>
</dbReference>